<dbReference type="PANTHER" id="PTHR13058">
    <property type="entry name" value="THREE PRIME REPAIR EXONUCLEASE 1, 2"/>
    <property type="match status" value="1"/>
</dbReference>
<dbReference type="InterPro" id="IPR040393">
    <property type="entry name" value="TREX1/2"/>
</dbReference>
<comment type="cofactor">
    <cofactor evidence="1">
        <name>Mg(2+)</name>
        <dbReference type="ChEBI" id="CHEBI:18420"/>
    </cofactor>
</comment>
<evidence type="ECO:0000256" key="2">
    <source>
        <dbReference type="ARBA" id="ARBA00022722"/>
    </source>
</evidence>
<dbReference type="SMART" id="SM00479">
    <property type="entry name" value="EXOIII"/>
    <property type="match status" value="1"/>
</dbReference>
<feature type="compositionally biased region" description="Polar residues" evidence="8">
    <location>
        <begin position="337"/>
        <end position="355"/>
    </location>
</feature>
<comment type="similarity">
    <text evidence="7">Belongs to the exonuclease superfamily. TREX family.</text>
</comment>
<name>A0A2R2MIP6_LINAN</name>
<dbReference type="GO" id="GO:0005737">
    <property type="term" value="C:cytoplasm"/>
    <property type="evidence" value="ECO:0007669"/>
    <property type="project" value="TreeGrafter"/>
</dbReference>
<feature type="domain" description="Exonuclease" evidence="9">
    <location>
        <begin position="17"/>
        <end position="418"/>
    </location>
</feature>
<dbReference type="InterPro" id="IPR036397">
    <property type="entry name" value="RNaseH_sf"/>
</dbReference>
<dbReference type="Proteomes" id="UP000085678">
    <property type="component" value="Unplaced"/>
</dbReference>
<dbReference type="GO" id="GO:0006308">
    <property type="term" value="P:DNA catabolic process"/>
    <property type="evidence" value="ECO:0007669"/>
    <property type="project" value="TreeGrafter"/>
</dbReference>
<dbReference type="STRING" id="7574.A0A2R2MIP6"/>
<feature type="region of interest" description="Disordered" evidence="8">
    <location>
        <begin position="302"/>
        <end position="355"/>
    </location>
</feature>
<evidence type="ECO:0000313" key="11">
    <source>
        <dbReference type="RefSeq" id="XP_023929932.1"/>
    </source>
</evidence>
<keyword evidence="6" id="KW-0460">Magnesium</keyword>
<keyword evidence="2" id="KW-0540">Nuclease</keyword>
<dbReference type="GeneID" id="106175307"/>
<sequence>MKGLWVMMASQGSKISTFVFLDLETTGLLNAREKTRVTECSLVAVHRTQLLEAFRNRLSSPARVLNKLTLCFYPMKPIPHNIWQLTGLDNDNLYHQMNFTGATTEMFNAFLARLDPPVCLFAHNGDAFDFPLLKTEIENSGHSLAQGILCVDTLKMLKTIYGRGGYGREITLTPNLSVHEARCGVSKEQDLRRIPDKVEDDRVSRAQEKSIQELSEKTPERNFLSSLKRRSSLQETPTQKMAKLLNSASGSSVKRELFPSKSATDIPVVVKDELDWGSDVEDETLVMALDRYEEVPELYLDSTGNQEDENKNLQSSESILTGEPVSAMVEPGETDRVGSQTLKENKNSATGPSTNEVDVLHNQVQKNGVDISTPPKSFGLRAVFEHVFGHPPVNTHRAEGDCMSLLMICQKMAPLVCALADENAVPFSRFSAVYSYTCKYILKPGEFPYELDKF</sequence>
<evidence type="ECO:0000256" key="1">
    <source>
        <dbReference type="ARBA" id="ARBA00001946"/>
    </source>
</evidence>
<gene>
    <name evidence="11 12" type="primary">LOC106175307</name>
</gene>
<dbReference type="InterPro" id="IPR012337">
    <property type="entry name" value="RNaseH-like_sf"/>
</dbReference>
<dbReference type="SUPFAM" id="SSF53098">
    <property type="entry name" value="Ribonuclease H-like"/>
    <property type="match status" value="1"/>
</dbReference>
<dbReference type="InterPro" id="IPR013520">
    <property type="entry name" value="Ribonucl_H"/>
</dbReference>
<proteinExistence type="inferred from homology"/>
<dbReference type="GO" id="GO:0003676">
    <property type="term" value="F:nucleic acid binding"/>
    <property type="evidence" value="ECO:0007669"/>
    <property type="project" value="InterPro"/>
</dbReference>
<evidence type="ECO:0000313" key="10">
    <source>
        <dbReference type="Proteomes" id="UP000085678"/>
    </source>
</evidence>
<dbReference type="AlphaFoldDB" id="A0A2R2MIP6"/>
<dbReference type="PANTHER" id="PTHR13058:SF19">
    <property type="entry name" value="LD40940P"/>
    <property type="match status" value="1"/>
</dbReference>
<evidence type="ECO:0000256" key="8">
    <source>
        <dbReference type="SAM" id="MobiDB-lite"/>
    </source>
</evidence>
<organism evidence="10 11">
    <name type="scientific">Lingula anatina</name>
    <name type="common">Brachiopod</name>
    <name type="synonym">Lingula unguis</name>
    <dbReference type="NCBI Taxonomy" id="7574"/>
    <lineage>
        <taxon>Eukaryota</taxon>
        <taxon>Metazoa</taxon>
        <taxon>Spiralia</taxon>
        <taxon>Lophotrochozoa</taxon>
        <taxon>Brachiopoda</taxon>
        <taxon>Linguliformea</taxon>
        <taxon>Lingulata</taxon>
        <taxon>Lingulida</taxon>
        <taxon>Linguloidea</taxon>
        <taxon>Lingulidae</taxon>
        <taxon>Lingula</taxon>
    </lineage>
</organism>
<feature type="region of interest" description="Disordered" evidence="8">
    <location>
        <begin position="197"/>
        <end position="218"/>
    </location>
</feature>
<keyword evidence="4" id="KW-0378">Hydrolase</keyword>
<keyword evidence="3" id="KW-0479">Metal-binding</keyword>
<reference evidence="11 12" key="1">
    <citation type="submission" date="2025-04" db="UniProtKB">
        <authorList>
            <consortium name="RefSeq"/>
        </authorList>
    </citation>
    <scope>IDENTIFICATION</scope>
    <source>
        <tissue evidence="11 12">Gonads</tissue>
    </source>
</reference>
<dbReference type="GO" id="GO:0046872">
    <property type="term" value="F:metal ion binding"/>
    <property type="evidence" value="ECO:0007669"/>
    <property type="project" value="UniProtKB-KW"/>
</dbReference>
<evidence type="ECO:0000313" key="12">
    <source>
        <dbReference type="RefSeq" id="XP_023929933.1"/>
    </source>
</evidence>
<dbReference type="GO" id="GO:0008296">
    <property type="term" value="F:3'-5'-DNA exonuclease activity"/>
    <property type="evidence" value="ECO:0007669"/>
    <property type="project" value="TreeGrafter"/>
</dbReference>
<dbReference type="Gene3D" id="3.30.420.10">
    <property type="entry name" value="Ribonuclease H-like superfamily/Ribonuclease H"/>
    <property type="match status" value="2"/>
</dbReference>
<evidence type="ECO:0000256" key="5">
    <source>
        <dbReference type="ARBA" id="ARBA00022839"/>
    </source>
</evidence>
<protein>
    <submittedName>
        <fullName evidence="11 12">Uncharacterized protein LOC106175307 isoform X1</fullName>
    </submittedName>
</protein>
<keyword evidence="10" id="KW-1185">Reference proteome</keyword>
<evidence type="ECO:0000256" key="6">
    <source>
        <dbReference type="ARBA" id="ARBA00022842"/>
    </source>
</evidence>
<dbReference type="OrthoDB" id="10250935at2759"/>
<evidence type="ECO:0000259" key="9">
    <source>
        <dbReference type="SMART" id="SM00479"/>
    </source>
</evidence>
<dbReference type="RefSeq" id="XP_023929933.1">
    <property type="nucleotide sequence ID" value="XM_024074165.1"/>
</dbReference>
<evidence type="ECO:0000256" key="3">
    <source>
        <dbReference type="ARBA" id="ARBA00022723"/>
    </source>
</evidence>
<dbReference type="RefSeq" id="XP_023929932.1">
    <property type="nucleotide sequence ID" value="XM_024074164.1"/>
</dbReference>
<evidence type="ECO:0000256" key="4">
    <source>
        <dbReference type="ARBA" id="ARBA00022801"/>
    </source>
</evidence>
<accession>A0A2R2MIP6</accession>
<evidence type="ECO:0000256" key="7">
    <source>
        <dbReference type="ARBA" id="ARBA00025769"/>
    </source>
</evidence>
<keyword evidence="5" id="KW-0269">Exonuclease</keyword>